<keyword evidence="3 6" id="KW-0812">Transmembrane</keyword>
<accession>A0A433JQN3</accession>
<dbReference type="NCBIfam" id="TIGR03954">
    <property type="entry name" value="integ_memb_HG"/>
    <property type="match status" value="1"/>
</dbReference>
<proteinExistence type="predicted"/>
<evidence type="ECO:0000256" key="2">
    <source>
        <dbReference type="ARBA" id="ARBA00022475"/>
    </source>
</evidence>
<evidence type="ECO:0000313" key="9">
    <source>
        <dbReference type="Proteomes" id="UP000274909"/>
    </source>
</evidence>
<sequence>MPLEPRESDLPRIRGALRFYKIASVITGVMLLLLCVEMIIKYGLGYELELAGPYGFLALVPTDTAVAINLSTGILIAHGWFYVVYLFSDFRLWSLMRWPFWKFLLIATGGIVPLLSFFLEARIGREVTAYLDRRTSASTQKVEAPTA</sequence>
<comment type="caution">
    <text evidence="8">The sequence shown here is derived from an EMBL/GenBank/DDBJ whole genome shotgun (WGS) entry which is preliminary data.</text>
</comment>
<keyword evidence="5 6" id="KW-0472">Membrane</keyword>
<organism evidence="8 9">
    <name type="scientific">Labedella endophytica</name>
    <dbReference type="NCBI Taxonomy" id="1523160"/>
    <lineage>
        <taxon>Bacteria</taxon>
        <taxon>Bacillati</taxon>
        <taxon>Actinomycetota</taxon>
        <taxon>Actinomycetes</taxon>
        <taxon>Micrococcales</taxon>
        <taxon>Microbacteriaceae</taxon>
        <taxon>Labedella</taxon>
    </lineage>
</organism>
<evidence type="ECO:0000256" key="4">
    <source>
        <dbReference type="ARBA" id="ARBA00022989"/>
    </source>
</evidence>
<reference evidence="8 9" key="1">
    <citation type="submission" date="2018-12" db="EMBL/GenBank/DDBJ databases">
        <authorList>
            <person name="Li F."/>
        </authorList>
    </citation>
    <scope>NUCLEOTIDE SEQUENCE [LARGE SCALE GENOMIC DNA]</scope>
    <source>
        <strain evidence="8 9">EGI 6500705</strain>
    </source>
</reference>
<evidence type="ECO:0000259" key="7">
    <source>
        <dbReference type="Pfam" id="PF12823"/>
    </source>
</evidence>
<dbReference type="OrthoDB" id="9342687at2"/>
<dbReference type="Pfam" id="PF12823">
    <property type="entry name" value="DUF3817"/>
    <property type="match status" value="1"/>
</dbReference>
<dbReference type="EMBL" id="RZGZ01000003">
    <property type="protein sequence ID" value="RUQ98942.1"/>
    <property type="molecule type" value="Genomic_DNA"/>
</dbReference>
<feature type="domain" description="DUF3817" evidence="7">
    <location>
        <begin position="17"/>
        <end position="123"/>
    </location>
</feature>
<dbReference type="PANTHER" id="PTHR40077:SF2">
    <property type="entry name" value="MEMBRANE PROTEIN"/>
    <property type="match status" value="1"/>
</dbReference>
<evidence type="ECO:0000313" key="8">
    <source>
        <dbReference type="EMBL" id="RUQ98942.1"/>
    </source>
</evidence>
<name>A0A433JQN3_9MICO</name>
<comment type="subcellular location">
    <subcellularLocation>
        <location evidence="1">Cell membrane</location>
        <topology evidence="1">Multi-pass membrane protein</topology>
    </subcellularLocation>
</comment>
<feature type="transmembrane region" description="Helical" evidence="6">
    <location>
        <begin position="20"/>
        <end position="44"/>
    </location>
</feature>
<dbReference type="PANTHER" id="PTHR40077">
    <property type="entry name" value="MEMBRANE PROTEIN-RELATED"/>
    <property type="match status" value="1"/>
</dbReference>
<evidence type="ECO:0000256" key="5">
    <source>
        <dbReference type="ARBA" id="ARBA00023136"/>
    </source>
</evidence>
<dbReference type="AlphaFoldDB" id="A0A433JQN3"/>
<dbReference type="InterPro" id="IPR023845">
    <property type="entry name" value="DUF3817_TM"/>
</dbReference>
<feature type="transmembrane region" description="Helical" evidence="6">
    <location>
        <begin position="100"/>
        <end position="119"/>
    </location>
</feature>
<gene>
    <name evidence="8" type="ORF">ELQ94_11455</name>
</gene>
<evidence type="ECO:0000256" key="3">
    <source>
        <dbReference type="ARBA" id="ARBA00022692"/>
    </source>
</evidence>
<dbReference type="Proteomes" id="UP000274909">
    <property type="component" value="Unassembled WGS sequence"/>
</dbReference>
<protein>
    <submittedName>
        <fullName evidence="8">DUF3817 domain-containing protein</fullName>
    </submittedName>
</protein>
<keyword evidence="4 6" id="KW-1133">Transmembrane helix</keyword>
<feature type="transmembrane region" description="Helical" evidence="6">
    <location>
        <begin position="64"/>
        <end position="88"/>
    </location>
</feature>
<keyword evidence="9" id="KW-1185">Reference proteome</keyword>
<keyword evidence="2" id="KW-1003">Cell membrane</keyword>
<evidence type="ECO:0000256" key="6">
    <source>
        <dbReference type="SAM" id="Phobius"/>
    </source>
</evidence>
<evidence type="ECO:0000256" key="1">
    <source>
        <dbReference type="ARBA" id="ARBA00004651"/>
    </source>
</evidence>
<dbReference type="GO" id="GO:0005886">
    <property type="term" value="C:plasma membrane"/>
    <property type="evidence" value="ECO:0007669"/>
    <property type="project" value="UniProtKB-SubCell"/>
</dbReference>
<dbReference type="RefSeq" id="WP_127050459.1">
    <property type="nucleotide sequence ID" value="NZ_RZGZ01000003.1"/>
</dbReference>